<dbReference type="RefSeq" id="WP_338395102.1">
    <property type="nucleotide sequence ID" value="NZ_AP025316.1"/>
</dbReference>
<dbReference type="PANTHER" id="PTHR30026">
    <property type="entry name" value="OUTER MEMBRANE PROTEIN TOLC"/>
    <property type="match status" value="1"/>
</dbReference>
<evidence type="ECO:0000313" key="8">
    <source>
        <dbReference type="EMBL" id="BDD11949.1"/>
    </source>
</evidence>
<evidence type="ECO:0000256" key="2">
    <source>
        <dbReference type="ARBA" id="ARBA00007613"/>
    </source>
</evidence>
<dbReference type="SUPFAM" id="SSF56954">
    <property type="entry name" value="Outer membrane efflux proteins (OEP)"/>
    <property type="match status" value="1"/>
</dbReference>
<evidence type="ECO:0000256" key="4">
    <source>
        <dbReference type="ARBA" id="ARBA00022452"/>
    </source>
</evidence>
<dbReference type="GO" id="GO:0015562">
    <property type="term" value="F:efflux transmembrane transporter activity"/>
    <property type="evidence" value="ECO:0007669"/>
    <property type="project" value="InterPro"/>
</dbReference>
<proteinExistence type="inferred from homology"/>
<dbReference type="Gene3D" id="1.20.1600.10">
    <property type="entry name" value="Outer membrane efflux proteins (OEP)"/>
    <property type="match status" value="1"/>
</dbReference>
<sequence>MKRGNIIFLLIMTLATLPRQKAQAQKMDLKGCLEYALKNSRSLKKAKLDFDKNEGKLKEVLASGLPQINIEGDYKQHLKLPTTILPGALTGNPDADDISVQMGKEYNATATAKATQLLYSQSFLYAVKAAKESRELYALMLDRAEEDIIFDISTQFLKIGQLTEQKEFVDQSLKTLNESRRSTALRYEQGFAKSTDVKRIDVNLGRTVAKGKDLEREISRMHNLVKFMIGMPIDADLTLDFSATKDAPLLVSDAQLPAFSGFTNIKTLRTQENLYGIKIKEINSGYMPTLSAYASAGWQAQRDEFNFTSGSEPWFGMATVGLSLKIPVFDGFEKKARVTQAKLERDEVSLDILDAQENIRLEHKNALDGLSIAKDQKANAYANMNLAEEVYGQTRIEYRQGLTPLTELLQTETDWREASMEFAKQNFQTRIAELQLIKAQGRLKELSGK</sequence>
<evidence type="ECO:0000256" key="1">
    <source>
        <dbReference type="ARBA" id="ARBA00004442"/>
    </source>
</evidence>
<dbReference type="Pfam" id="PF02321">
    <property type="entry name" value="OEP"/>
    <property type="match status" value="2"/>
</dbReference>
<keyword evidence="9" id="KW-1185">Reference proteome</keyword>
<keyword evidence="6" id="KW-0472">Membrane</keyword>
<organism evidence="8 9">
    <name type="scientific">Fulvitalea axinellae</name>
    <dbReference type="NCBI Taxonomy" id="1182444"/>
    <lineage>
        <taxon>Bacteria</taxon>
        <taxon>Pseudomonadati</taxon>
        <taxon>Bacteroidota</taxon>
        <taxon>Cytophagia</taxon>
        <taxon>Cytophagales</taxon>
        <taxon>Persicobacteraceae</taxon>
        <taxon>Fulvitalea</taxon>
    </lineage>
</organism>
<geneLocation type="plasmid" evidence="8 9">
    <name>pFA2</name>
</geneLocation>
<dbReference type="GO" id="GO:0009279">
    <property type="term" value="C:cell outer membrane"/>
    <property type="evidence" value="ECO:0007669"/>
    <property type="project" value="UniProtKB-SubCell"/>
</dbReference>
<reference evidence="8 9" key="1">
    <citation type="submission" date="2021-12" db="EMBL/GenBank/DDBJ databases">
        <title>Genome sequencing of bacteria with rrn-lacking chromosome and rrn-plasmid.</title>
        <authorList>
            <person name="Anda M."/>
            <person name="Iwasaki W."/>
        </authorList>
    </citation>
    <scope>NUCLEOTIDE SEQUENCE [LARGE SCALE GENOMIC DNA]</scope>
    <source>
        <strain evidence="8 9">DSM 100852</strain>
        <plasmid evidence="8 9">pFA2</plasmid>
    </source>
</reference>
<evidence type="ECO:0000256" key="6">
    <source>
        <dbReference type="ARBA" id="ARBA00023136"/>
    </source>
</evidence>
<dbReference type="PANTHER" id="PTHR30026:SF20">
    <property type="entry name" value="OUTER MEMBRANE PROTEIN TOLC"/>
    <property type="match status" value="1"/>
</dbReference>
<protein>
    <submittedName>
        <fullName evidence="8">Transporter</fullName>
    </submittedName>
</protein>
<evidence type="ECO:0000256" key="3">
    <source>
        <dbReference type="ARBA" id="ARBA00022448"/>
    </source>
</evidence>
<comment type="subcellular location">
    <subcellularLocation>
        <location evidence="1">Cell outer membrane</location>
    </subcellularLocation>
</comment>
<keyword evidence="4" id="KW-1134">Transmembrane beta strand</keyword>
<dbReference type="GO" id="GO:0015288">
    <property type="term" value="F:porin activity"/>
    <property type="evidence" value="ECO:0007669"/>
    <property type="project" value="TreeGrafter"/>
</dbReference>
<evidence type="ECO:0000256" key="5">
    <source>
        <dbReference type="ARBA" id="ARBA00022692"/>
    </source>
</evidence>
<dbReference type="KEGG" id="fax:FUAX_43810"/>
<name>A0AAU9CZK7_9BACT</name>
<evidence type="ECO:0000256" key="7">
    <source>
        <dbReference type="ARBA" id="ARBA00023237"/>
    </source>
</evidence>
<comment type="similarity">
    <text evidence="2">Belongs to the outer membrane factor (OMF) (TC 1.B.17) family.</text>
</comment>
<dbReference type="InterPro" id="IPR051906">
    <property type="entry name" value="TolC-like"/>
</dbReference>
<evidence type="ECO:0000313" key="9">
    <source>
        <dbReference type="Proteomes" id="UP001348817"/>
    </source>
</evidence>
<keyword evidence="3" id="KW-0813">Transport</keyword>
<dbReference type="InterPro" id="IPR003423">
    <property type="entry name" value="OMP_efflux"/>
</dbReference>
<dbReference type="Proteomes" id="UP001348817">
    <property type="component" value="Plasmid pFA2"/>
</dbReference>
<gene>
    <name evidence="8" type="ORF">FUAX_43810</name>
</gene>
<keyword evidence="7" id="KW-0998">Cell outer membrane</keyword>
<dbReference type="AlphaFoldDB" id="A0AAU9CZK7"/>
<accession>A0AAU9CZK7</accession>
<keyword evidence="5" id="KW-0812">Transmembrane</keyword>
<dbReference type="EMBL" id="AP025316">
    <property type="protein sequence ID" value="BDD11949.1"/>
    <property type="molecule type" value="Genomic_DNA"/>
</dbReference>
<dbReference type="GO" id="GO:1990281">
    <property type="term" value="C:efflux pump complex"/>
    <property type="evidence" value="ECO:0007669"/>
    <property type="project" value="TreeGrafter"/>
</dbReference>
<keyword evidence="8" id="KW-0614">Plasmid</keyword>